<organism evidence="1 2">
    <name type="scientific">Streptomyces nodosus</name>
    <dbReference type="NCBI Taxonomy" id="40318"/>
    <lineage>
        <taxon>Bacteria</taxon>
        <taxon>Bacillati</taxon>
        <taxon>Actinomycetota</taxon>
        <taxon>Actinomycetes</taxon>
        <taxon>Kitasatosporales</taxon>
        <taxon>Streptomycetaceae</taxon>
        <taxon>Streptomyces</taxon>
    </lineage>
</organism>
<proteinExistence type="predicted"/>
<dbReference type="NCBIfam" id="TIGR00725">
    <property type="entry name" value="TIGR00725 family protein"/>
    <property type="match status" value="1"/>
</dbReference>
<dbReference type="SUPFAM" id="SSF102405">
    <property type="entry name" value="MCP/YpsA-like"/>
    <property type="match status" value="1"/>
</dbReference>
<evidence type="ECO:0000313" key="2">
    <source>
        <dbReference type="Proteomes" id="UP000325763"/>
    </source>
</evidence>
<name>A0A5P2VZC5_9ACTN</name>
<dbReference type="EMBL" id="CP023747">
    <property type="protein sequence ID" value="QEV38112.1"/>
    <property type="molecule type" value="Genomic_DNA"/>
</dbReference>
<accession>A0A5P2VZC5</accession>
<protein>
    <submittedName>
        <fullName evidence="1">TIGR00725 family protein</fullName>
    </submittedName>
</protein>
<dbReference type="RefSeq" id="WP_079162029.1">
    <property type="nucleotide sequence ID" value="NZ_CP009313.1"/>
</dbReference>
<sequence>MAVQVAVCGPARCGEPERALAHELGRLLAERGAVVICGGHGGVMAAVAAGARSRGGLVVGVLPGPDRSGAGPDLSVAIATGLGQARNSVIVHSGDAVIVVGGSWGTLSELALAVRRGGVPVVRLGDGWRPVDARGQEPPGILHALTPTEALDLTGLWPSTPTGTTAPDPS</sequence>
<dbReference type="KEGG" id="snq:CP978_05805"/>
<gene>
    <name evidence="1" type="ORF">CP978_05805</name>
</gene>
<dbReference type="GO" id="GO:0005829">
    <property type="term" value="C:cytosol"/>
    <property type="evidence" value="ECO:0007669"/>
    <property type="project" value="TreeGrafter"/>
</dbReference>
<dbReference type="InterPro" id="IPR041164">
    <property type="entry name" value="LDcluster4"/>
</dbReference>
<reference evidence="1 2" key="1">
    <citation type="submission" date="2017-09" db="EMBL/GenBank/DDBJ databases">
        <title>Streptomyces genome completion.</title>
        <authorList>
            <person name="Lee N."/>
            <person name="Cho B.-K."/>
        </authorList>
    </citation>
    <scope>NUCLEOTIDE SEQUENCE [LARGE SCALE GENOMIC DNA]</scope>
    <source>
        <strain evidence="1 2">ATCC 14899</strain>
    </source>
</reference>
<dbReference type="PANTHER" id="PTHR43393">
    <property type="entry name" value="CYTOKININ RIBOSIDE 5'-MONOPHOSPHATE PHOSPHORIBOHYDROLASE"/>
    <property type="match status" value="1"/>
</dbReference>
<evidence type="ECO:0000313" key="1">
    <source>
        <dbReference type="EMBL" id="QEV38112.1"/>
    </source>
</evidence>
<dbReference type="Pfam" id="PF18306">
    <property type="entry name" value="LDcluster4"/>
    <property type="match status" value="1"/>
</dbReference>
<dbReference type="OrthoDB" id="9794039at2"/>
<dbReference type="InterPro" id="IPR052341">
    <property type="entry name" value="LOG_family_nucleotidases"/>
</dbReference>
<dbReference type="InterPro" id="IPR005268">
    <property type="entry name" value="CHP00725"/>
</dbReference>
<dbReference type="Gene3D" id="3.40.50.450">
    <property type="match status" value="1"/>
</dbReference>
<dbReference type="AlphaFoldDB" id="A0A5P2VZC5"/>
<dbReference type="PANTHER" id="PTHR43393:SF3">
    <property type="entry name" value="LYSINE DECARBOXYLASE-LIKE PROTEIN"/>
    <property type="match status" value="1"/>
</dbReference>
<dbReference type="Proteomes" id="UP000325763">
    <property type="component" value="Chromosome"/>
</dbReference>